<protein>
    <submittedName>
        <fullName evidence="6">Zn(2)-C6 fungal-type domain-containing protein</fullName>
    </submittedName>
</protein>
<dbReference type="SMART" id="SM00066">
    <property type="entry name" value="GAL4"/>
    <property type="match status" value="1"/>
</dbReference>
<evidence type="ECO:0000259" key="5">
    <source>
        <dbReference type="PROSITE" id="PS50048"/>
    </source>
</evidence>
<dbReference type="GO" id="GO:0000981">
    <property type="term" value="F:DNA-binding transcription factor activity, RNA polymerase II-specific"/>
    <property type="evidence" value="ECO:0007669"/>
    <property type="project" value="InterPro"/>
</dbReference>
<keyword evidence="2" id="KW-0238">DNA-binding</keyword>
<dbReference type="AlphaFoldDB" id="A0A8G0LPJ5"/>
<reference evidence="6 7" key="1">
    <citation type="journal article" date="2021" name="BMC Genomics">
        <title>Telomere-to-telomere genome assembly of asparaginase-producing Trichoderma simmonsii.</title>
        <authorList>
            <person name="Chung D."/>
            <person name="Kwon Y.M."/>
            <person name="Yang Y."/>
        </authorList>
    </citation>
    <scope>NUCLEOTIDE SEQUENCE [LARGE SCALE GENOMIC DNA]</scope>
    <source>
        <strain evidence="6 7">GH-Sj1</strain>
    </source>
</reference>
<gene>
    <name evidence="6" type="ORF">H0G86_010326</name>
</gene>
<evidence type="ECO:0000256" key="4">
    <source>
        <dbReference type="ARBA" id="ARBA00023242"/>
    </source>
</evidence>
<dbReference type="CDD" id="cd00067">
    <property type="entry name" value="GAL4"/>
    <property type="match status" value="1"/>
</dbReference>
<dbReference type="InterPro" id="IPR036864">
    <property type="entry name" value="Zn2-C6_fun-type_DNA-bd_sf"/>
</dbReference>
<keyword evidence="1" id="KW-0805">Transcription regulation</keyword>
<evidence type="ECO:0000313" key="6">
    <source>
        <dbReference type="EMBL" id="QYT03361.1"/>
    </source>
</evidence>
<dbReference type="Proteomes" id="UP000826661">
    <property type="component" value="Chromosome V"/>
</dbReference>
<organism evidence="6 7">
    <name type="scientific">Trichoderma simmonsii</name>
    <dbReference type="NCBI Taxonomy" id="1491479"/>
    <lineage>
        <taxon>Eukaryota</taxon>
        <taxon>Fungi</taxon>
        <taxon>Dikarya</taxon>
        <taxon>Ascomycota</taxon>
        <taxon>Pezizomycotina</taxon>
        <taxon>Sordariomycetes</taxon>
        <taxon>Hypocreomycetidae</taxon>
        <taxon>Hypocreales</taxon>
        <taxon>Hypocreaceae</taxon>
        <taxon>Trichoderma</taxon>
    </lineage>
</organism>
<dbReference type="Gene3D" id="4.10.240.10">
    <property type="entry name" value="Zn(2)-C6 fungal-type DNA-binding domain"/>
    <property type="match status" value="1"/>
</dbReference>
<accession>A0A8G0LPJ5</accession>
<dbReference type="PANTHER" id="PTHR31069:SF32">
    <property type="entry name" value="ARGININE METABOLISM REGULATION PROTEIN II"/>
    <property type="match status" value="1"/>
</dbReference>
<keyword evidence="4" id="KW-0539">Nucleus</keyword>
<evidence type="ECO:0000256" key="1">
    <source>
        <dbReference type="ARBA" id="ARBA00023015"/>
    </source>
</evidence>
<dbReference type="PANTHER" id="PTHR31069">
    <property type="entry name" value="OLEATE-ACTIVATED TRANSCRIPTION FACTOR 1-RELATED"/>
    <property type="match status" value="1"/>
</dbReference>
<dbReference type="EMBL" id="CP075868">
    <property type="protein sequence ID" value="QYT03361.1"/>
    <property type="molecule type" value="Genomic_DNA"/>
</dbReference>
<sequence length="170" mass="19476">MHLLYRNSLMTPANNSPRSNASQKGRRSFLGCLTCRARHVKCTLEQPACSNCLRLSIICDGYRPQLKWLVYGSQDGENVVILHGNERTANKSVSRREIFSLSERRCMSQSLIDSVREDRYTDVIQSIDVILKDLERQSFLYISSRDDLKHTRASSQFCGPFGVFLLETRP</sequence>
<evidence type="ECO:0000256" key="2">
    <source>
        <dbReference type="ARBA" id="ARBA00023125"/>
    </source>
</evidence>
<keyword evidence="7" id="KW-1185">Reference proteome</keyword>
<proteinExistence type="predicted"/>
<dbReference type="SUPFAM" id="SSF57701">
    <property type="entry name" value="Zn2/Cys6 DNA-binding domain"/>
    <property type="match status" value="1"/>
</dbReference>
<evidence type="ECO:0000256" key="3">
    <source>
        <dbReference type="ARBA" id="ARBA00023163"/>
    </source>
</evidence>
<dbReference type="InterPro" id="IPR001138">
    <property type="entry name" value="Zn2Cys6_DnaBD"/>
</dbReference>
<dbReference type="Pfam" id="PF00172">
    <property type="entry name" value="Zn_clus"/>
    <property type="match status" value="1"/>
</dbReference>
<dbReference type="GO" id="GO:0003677">
    <property type="term" value="F:DNA binding"/>
    <property type="evidence" value="ECO:0007669"/>
    <property type="project" value="UniProtKB-KW"/>
</dbReference>
<dbReference type="PROSITE" id="PS00463">
    <property type="entry name" value="ZN2_CY6_FUNGAL_1"/>
    <property type="match status" value="1"/>
</dbReference>
<dbReference type="GO" id="GO:0008270">
    <property type="term" value="F:zinc ion binding"/>
    <property type="evidence" value="ECO:0007669"/>
    <property type="project" value="InterPro"/>
</dbReference>
<name>A0A8G0LPJ5_9HYPO</name>
<feature type="domain" description="Zn(2)-C6 fungal-type" evidence="5">
    <location>
        <begin position="31"/>
        <end position="59"/>
    </location>
</feature>
<dbReference type="InterPro" id="IPR050675">
    <property type="entry name" value="OAF3"/>
</dbReference>
<dbReference type="PROSITE" id="PS50048">
    <property type="entry name" value="ZN2_CY6_FUNGAL_2"/>
    <property type="match status" value="1"/>
</dbReference>
<evidence type="ECO:0000313" key="7">
    <source>
        <dbReference type="Proteomes" id="UP000826661"/>
    </source>
</evidence>
<keyword evidence="3" id="KW-0804">Transcription</keyword>